<name>A0A369J4G5_HYPMA</name>
<evidence type="ECO:0000313" key="1">
    <source>
        <dbReference type="EMBL" id="RDB16921.1"/>
    </source>
</evidence>
<dbReference type="InParanoid" id="A0A369J4G5"/>
<gene>
    <name evidence="1" type="ORF">Hypma_002391</name>
</gene>
<sequence length="138" mass="15122">MAISEQAARPATHIEDARQLLVVVLSRDQWIGMSWERGMLVVEGKPEMPLAQKGRCAFVDPKSDILAAQGALDISFLLSILPYVNTLEERLGSPDLAQEMTGKRRAMLPRSPSHFPVISSSLTPVHSFTPIARGMVNA</sequence>
<accession>A0A369J4G5</accession>
<evidence type="ECO:0000313" key="2">
    <source>
        <dbReference type="Proteomes" id="UP000076154"/>
    </source>
</evidence>
<dbReference type="Proteomes" id="UP000076154">
    <property type="component" value="Unassembled WGS sequence"/>
</dbReference>
<proteinExistence type="predicted"/>
<dbReference type="EMBL" id="LUEZ02000122">
    <property type="protein sequence ID" value="RDB16921.1"/>
    <property type="molecule type" value="Genomic_DNA"/>
</dbReference>
<comment type="caution">
    <text evidence="1">The sequence shown here is derived from an EMBL/GenBank/DDBJ whole genome shotgun (WGS) entry which is preliminary data.</text>
</comment>
<dbReference type="AlphaFoldDB" id="A0A369J4G5"/>
<keyword evidence="2" id="KW-1185">Reference proteome</keyword>
<protein>
    <submittedName>
        <fullName evidence="1">Uncharacterized protein</fullName>
    </submittedName>
</protein>
<reference evidence="1" key="1">
    <citation type="submission" date="2018-04" db="EMBL/GenBank/DDBJ databases">
        <title>Whole genome sequencing of Hypsizygus marmoreus.</title>
        <authorList>
            <person name="Choi I.-G."/>
            <person name="Min B."/>
            <person name="Kim J.-G."/>
            <person name="Kim S."/>
            <person name="Oh Y.-L."/>
            <person name="Kong W.-S."/>
            <person name="Park H."/>
            <person name="Jeong J."/>
            <person name="Song E.-S."/>
        </authorList>
    </citation>
    <scope>NUCLEOTIDE SEQUENCE [LARGE SCALE GENOMIC DNA]</scope>
    <source>
        <strain evidence="1">51987-8</strain>
    </source>
</reference>
<organism evidence="1 2">
    <name type="scientific">Hypsizygus marmoreus</name>
    <name type="common">White beech mushroom</name>
    <name type="synonym">Agaricus marmoreus</name>
    <dbReference type="NCBI Taxonomy" id="39966"/>
    <lineage>
        <taxon>Eukaryota</taxon>
        <taxon>Fungi</taxon>
        <taxon>Dikarya</taxon>
        <taxon>Basidiomycota</taxon>
        <taxon>Agaricomycotina</taxon>
        <taxon>Agaricomycetes</taxon>
        <taxon>Agaricomycetidae</taxon>
        <taxon>Agaricales</taxon>
        <taxon>Tricholomatineae</taxon>
        <taxon>Lyophyllaceae</taxon>
        <taxon>Hypsizygus</taxon>
    </lineage>
</organism>